<evidence type="ECO:0000256" key="5">
    <source>
        <dbReference type="ARBA" id="ARBA00023136"/>
    </source>
</evidence>
<dbReference type="InterPro" id="IPR045584">
    <property type="entry name" value="Pilin-like"/>
</dbReference>
<dbReference type="PANTHER" id="PTHR30093:SF44">
    <property type="entry name" value="TYPE II SECRETION SYSTEM CORE PROTEIN G"/>
    <property type="match status" value="1"/>
</dbReference>
<evidence type="ECO:0000256" key="3">
    <source>
        <dbReference type="ARBA" id="ARBA00022692"/>
    </source>
</evidence>
<keyword evidence="4 6" id="KW-1133">Transmembrane helix</keyword>
<protein>
    <recommendedName>
        <fullName evidence="9">Prepilin-type N-terminal cleavage/methylation domain-containing protein</fullName>
    </recommendedName>
</protein>
<dbReference type="NCBIfam" id="TIGR02532">
    <property type="entry name" value="IV_pilin_GFxxxE"/>
    <property type="match status" value="1"/>
</dbReference>
<dbReference type="PROSITE" id="PS00409">
    <property type="entry name" value="PROKAR_NTER_METHYL"/>
    <property type="match status" value="1"/>
</dbReference>
<dbReference type="InterPro" id="IPR012902">
    <property type="entry name" value="N_methyl_site"/>
</dbReference>
<keyword evidence="3 6" id="KW-0812">Transmembrane</keyword>
<accession>A0A0A7G003</accession>
<proteinExistence type="predicted"/>
<evidence type="ECO:0000313" key="8">
    <source>
        <dbReference type="Proteomes" id="UP000030635"/>
    </source>
</evidence>
<keyword evidence="2" id="KW-0488">Methylation</keyword>
<dbReference type="GO" id="GO:0016020">
    <property type="term" value="C:membrane"/>
    <property type="evidence" value="ECO:0007669"/>
    <property type="project" value="UniProtKB-SubCell"/>
</dbReference>
<dbReference type="RefSeq" id="WP_080753068.1">
    <property type="nucleotide sequence ID" value="NZ_CP006905.1"/>
</dbReference>
<dbReference type="STRING" id="1561.NPD11_713"/>
<dbReference type="eggNOG" id="COG4968">
    <property type="taxonomic scope" value="Bacteria"/>
</dbReference>
<organism evidence="7 8">
    <name type="scientific">Clostridium baratii str. Sullivan</name>
    <dbReference type="NCBI Taxonomy" id="1415775"/>
    <lineage>
        <taxon>Bacteria</taxon>
        <taxon>Bacillati</taxon>
        <taxon>Bacillota</taxon>
        <taxon>Clostridia</taxon>
        <taxon>Eubacteriales</taxon>
        <taxon>Clostridiaceae</taxon>
        <taxon>Clostridium</taxon>
    </lineage>
</organism>
<dbReference type="OrthoDB" id="1946087at2"/>
<dbReference type="AlphaFoldDB" id="A0A0A7G003"/>
<evidence type="ECO:0000256" key="1">
    <source>
        <dbReference type="ARBA" id="ARBA00004167"/>
    </source>
</evidence>
<keyword evidence="5 6" id="KW-0472">Membrane</keyword>
<keyword evidence="8" id="KW-1185">Reference proteome</keyword>
<dbReference type="Pfam" id="PF07963">
    <property type="entry name" value="N_methyl"/>
    <property type="match status" value="1"/>
</dbReference>
<evidence type="ECO:0008006" key="9">
    <source>
        <dbReference type="Google" id="ProtNLM"/>
    </source>
</evidence>
<evidence type="ECO:0000256" key="6">
    <source>
        <dbReference type="SAM" id="Phobius"/>
    </source>
</evidence>
<gene>
    <name evidence="7" type="ORF">U729_2307</name>
</gene>
<name>A0A0A7G003_9CLOT</name>
<comment type="subcellular location">
    <subcellularLocation>
        <location evidence="1">Membrane</location>
        <topology evidence="1">Single-pass membrane protein</topology>
    </subcellularLocation>
</comment>
<dbReference type="KEGG" id="cbv:U729_2307"/>
<dbReference type="Proteomes" id="UP000030635">
    <property type="component" value="Chromosome"/>
</dbReference>
<sequence length="146" mass="16456">MKRKDKGFTLIELIAVVAIIAILASIIVPRVISYVHKSRQVAIQTEAKTIYTTAEQAYNDGILVPTKENTDINPENPNGKPEFDFMQLSYVMKKLNDNDLITSKVKEKDKLLYRVGELGWLKHIINAKTEEIKVDSDGSFGGFIDE</sequence>
<reference evidence="7 8" key="1">
    <citation type="journal article" date="2015" name="Infect. Genet. Evol.">
        <title>Genomic sequences of six botulinum neurotoxin-producing strains representing three clostridial species illustrate the mobility and diversity of botulinum neurotoxin genes.</title>
        <authorList>
            <person name="Smith T.J."/>
            <person name="Hill K.K."/>
            <person name="Xie G."/>
            <person name="Foley B.T."/>
            <person name="Williamson C.H."/>
            <person name="Foster J.T."/>
            <person name="Johnson S.L."/>
            <person name="Chertkov O."/>
            <person name="Teshima H."/>
            <person name="Gibbons H.S."/>
            <person name="Johnsky L.A."/>
            <person name="Karavis M.A."/>
            <person name="Smith L.A."/>
        </authorList>
    </citation>
    <scope>NUCLEOTIDE SEQUENCE [LARGE SCALE GENOMIC DNA]</scope>
    <source>
        <strain evidence="7">Sullivan</strain>
    </source>
</reference>
<dbReference type="HOGENOM" id="CLU_143357_1_0_9"/>
<evidence type="ECO:0000313" key="7">
    <source>
        <dbReference type="EMBL" id="AIY84396.1"/>
    </source>
</evidence>
<dbReference type="SUPFAM" id="SSF54523">
    <property type="entry name" value="Pili subunits"/>
    <property type="match status" value="1"/>
</dbReference>
<dbReference type="EMBL" id="CP006905">
    <property type="protein sequence ID" value="AIY84396.1"/>
    <property type="molecule type" value="Genomic_DNA"/>
</dbReference>
<dbReference type="PANTHER" id="PTHR30093">
    <property type="entry name" value="GENERAL SECRETION PATHWAY PROTEIN G"/>
    <property type="match status" value="1"/>
</dbReference>
<evidence type="ECO:0000256" key="2">
    <source>
        <dbReference type="ARBA" id="ARBA00022481"/>
    </source>
</evidence>
<dbReference type="Gene3D" id="3.30.700.10">
    <property type="entry name" value="Glycoprotein, Type 4 Pilin"/>
    <property type="match status" value="1"/>
</dbReference>
<evidence type="ECO:0000256" key="4">
    <source>
        <dbReference type="ARBA" id="ARBA00022989"/>
    </source>
</evidence>
<feature type="transmembrane region" description="Helical" evidence="6">
    <location>
        <begin position="7"/>
        <end position="28"/>
    </location>
</feature>